<accession>A0ABX5S4W8</accession>
<sequence>MTMKSNEQQIISAAGAGDVAIREIQHIDVGPALHVILENGDVWSIAPGPDWSYTVTAPDGRSSWWNWRRNTLSTIDRGKNDGYKHVLVPEIRRREPGDVQTDDDVCGRPRPTQGDFGSRCQGRGERLARVG</sequence>
<feature type="compositionally biased region" description="Basic and acidic residues" evidence="1">
    <location>
        <begin position="122"/>
        <end position="131"/>
    </location>
</feature>
<reference evidence="2 3" key="1">
    <citation type="submission" date="2019-03" db="EMBL/GenBank/DDBJ databases">
        <title>Draft Genome Sequences of Six Type Strains of the Genus Massilia.</title>
        <authorList>
            <person name="Miess H."/>
            <person name="Frediansyhah A."/>
            <person name="Gross H."/>
        </authorList>
    </citation>
    <scope>NUCLEOTIDE SEQUENCE [LARGE SCALE GENOMIC DNA]</scope>
    <source>
        <strain evidence="2 3">DSM 17505</strain>
    </source>
</reference>
<evidence type="ECO:0000313" key="3">
    <source>
        <dbReference type="Proteomes" id="UP000294359"/>
    </source>
</evidence>
<gene>
    <name evidence="2" type="ORF">E1742_03290</name>
</gene>
<name>A0ABX5S4W8_9BURK</name>
<proteinExistence type="predicted"/>
<protein>
    <submittedName>
        <fullName evidence="2">Uncharacterized protein</fullName>
    </submittedName>
</protein>
<dbReference type="Proteomes" id="UP000294359">
    <property type="component" value="Chromosome"/>
</dbReference>
<feature type="region of interest" description="Disordered" evidence="1">
    <location>
        <begin position="92"/>
        <end position="131"/>
    </location>
</feature>
<dbReference type="EMBL" id="CP038026">
    <property type="protein sequence ID" value="QBQ35295.1"/>
    <property type="molecule type" value="Genomic_DNA"/>
</dbReference>
<dbReference type="RefSeq" id="WP_134383534.1">
    <property type="nucleotide sequence ID" value="NZ_CP038026.1"/>
</dbReference>
<keyword evidence="3" id="KW-1185">Reference proteome</keyword>
<organism evidence="2 3">
    <name type="scientific">Pseudoduganella plicata</name>
    <dbReference type="NCBI Taxonomy" id="321984"/>
    <lineage>
        <taxon>Bacteria</taxon>
        <taxon>Pseudomonadati</taxon>
        <taxon>Pseudomonadota</taxon>
        <taxon>Betaproteobacteria</taxon>
        <taxon>Burkholderiales</taxon>
        <taxon>Oxalobacteraceae</taxon>
        <taxon>Telluria group</taxon>
        <taxon>Pseudoduganella</taxon>
    </lineage>
</organism>
<evidence type="ECO:0000313" key="2">
    <source>
        <dbReference type="EMBL" id="QBQ35295.1"/>
    </source>
</evidence>
<evidence type="ECO:0000256" key="1">
    <source>
        <dbReference type="SAM" id="MobiDB-lite"/>
    </source>
</evidence>